<proteinExistence type="predicted"/>
<dbReference type="EMBL" id="VSSQ01136927">
    <property type="protein sequence ID" value="MPN60963.1"/>
    <property type="molecule type" value="Genomic_DNA"/>
</dbReference>
<accession>A0A645JMX2</accession>
<feature type="domain" description="DNA binding HTH" evidence="1">
    <location>
        <begin position="51"/>
        <end position="89"/>
    </location>
</feature>
<dbReference type="Gene3D" id="1.10.10.60">
    <property type="entry name" value="Homeodomain-like"/>
    <property type="match status" value="1"/>
</dbReference>
<evidence type="ECO:0000313" key="2">
    <source>
        <dbReference type="EMBL" id="MPN60963.1"/>
    </source>
</evidence>
<dbReference type="InterPro" id="IPR002197">
    <property type="entry name" value="HTH_Fis"/>
</dbReference>
<evidence type="ECO:0000259" key="1">
    <source>
        <dbReference type="Pfam" id="PF02954"/>
    </source>
</evidence>
<name>A0A645JMX2_9ZZZZ</name>
<gene>
    <name evidence="2" type="ORF">SDC9_208696</name>
</gene>
<dbReference type="GO" id="GO:0043565">
    <property type="term" value="F:sequence-specific DNA binding"/>
    <property type="evidence" value="ECO:0007669"/>
    <property type="project" value="InterPro"/>
</dbReference>
<dbReference type="AlphaFoldDB" id="A0A645JMX2"/>
<dbReference type="Pfam" id="PF02954">
    <property type="entry name" value="HTH_8"/>
    <property type="match status" value="1"/>
</dbReference>
<dbReference type="InterPro" id="IPR009057">
    <property type="entry name" value="Homeodomain-like_sf"/>
</dbReference>
<dbReference type="SUPFAM" id="SSF46689">
    <property type="entry name" value="Homeodomain-like"/>
    <property type="match status" value="1"/>
</dbReference>
<protein>
    <recommendedName>
        <fullName evidence="1">DNA binding HTH domain-containing protein</fullName>
    </recommendedName>
</protein>
<reference evidence="2" key="1">
    <citation type="submission" date="2019-08" db="EMBL/GenBank/DDBJ databases">
        <authorList>
            <person name="Kucharzyk K."/>
            <person name="Murdoch R.W."/>
            <person name="Higgins S."/>
            <person name="Loffler F."/>
        </authorList>
    </citation>
    <scope>NUCLEOTIDE SEQUENCE</scope>
</reference>
<sequence>MLVRNLALTSLDEEISADDVLRVMPQDTGERPEIQSLLPLFDQPLREARDAFEKLYFEHHLRLEGGNMTKLAERSGLERTHLYRKLKQLDVKLGKRGEE</sequence>
<organism evidence="2">
    <name type="scientific">bioreactor metagenome</name>
    <dbReference type="NCBI Taxonomy" id="1076179"/>
    <lineage>
        <taxon>unclassified sequences</taxon>
        <taxon>metagenomes</taxon>
        <taxon>ecological metagenomes</taxon>
    </lineage>
</organism>
<comment type="caution">
    <text evidence="2">The sequence shown here is derived from an EMBL/GenBank/DDBJ whole genome shotgun (WGS) entry which is preliminary data.</text>
</comment>